<dbReference type="KEGG" id="psoj:PHYSODRAFT_336088"/>
<evidence type="ECO:0000256" key="1">
    <source>
        <dbReference type="ARBA" id="ARBA00004141"/>
    </source>
</evidence>
<feature type="transmembrane region" description="Helical" evidence="9">
    <location>
        <begin position="134"/>
        <end position="160"/>
    </location>
</feature>
<dbReference type="EMBL" id="JH159157">
    <property type="protein sequence ID" value="EGZ11567.1"/>
    <property type="molecule type" value="Genomic_DNA"/>
</dbReference>
<dbReference type="Pfam" id="PF00005">
    <property type="entry name" value="ABC_tran"/>
    <property type="match status" value="1"/>
</dbReference>
<dbReference type="RefSeq" id="XP_009531900.1">
    <property type="nucleotide sequence ID" value="XM_009533605.1"/>
</dbReference>
<dbReference type="SUPFAM" id="SSF52540">
    <property type="entry name" value="P-loop containing nucleoside triphosphate hydrolases"/>
    <property type="match status" value="1"/>
</dbReference>
<evidence type="ECO:0000313" key="12">
    <source>
        <dbReference type="Proteomes" id="UP000002640"/>
    </source>
</evidence>
<evidence type="ECO:0000256" key="6">
    <source>
        <dbReference type="ARBA" id="ARBA00022989"/>
    </source>
</evidence>
<dbReference type="GO" id="GO:0016887">
    <property type="term" value="F:ATP hydrolysis activity"/>
    <property type="evidence" value="ECO:0007669"/>
    <property type="project" value="InterPro"/>
</dbReference>
<dbReference type="GO" id="GO:0005524">
    <property type="term" value="F:ATP binding"/>
    <property type="evidence" value="ECO:0007669"/>
    <property type="project" value="UniProtKB-KW"/>
</dbReference>
<gene>
    <name evidence="11" type="ORF">PHYSODRAFT_336088</name>
</gene>
<feature type="transmembrane region" description="Helical" evidence="9">
    <location>
        <begin position="200"/>
        <end position="220"/>
    </location>
</feature>
<evidence type="ECO:0000256" key="4">
    <source>
        <dbReference type="ARBA" id="ARBA00022741"/>
    </source>
</evidence>
<sequence>MANFLLDLGTDKQHAYVSEEHTTSSVPFESAEFADRFAQSEIFQETLSYMRRQVQLRLRGKAFMFGRAFMVIVMGLLYGSVFWHMNDSNSQLILGLLFSCTMFLSMDQAAQLPTLMGAPSVFYKQRRANFFRSIAYVMASSLTQIPFAVLETLLFGSSVYWMGGYVALVDRFINFLVTLFLCQMWFTAYFFFLSAAAPSITIAQPVVMVSILFFVIIRSLSVNQYLAPKFDVCVYGGINYCTRFGATFDKYSLKLSGLPTGEFWVFLGWIYFAAGYIVLVFLAYLILEYKRYESPENTTAVVSDLETQTKAITAERESGVISDEAGITITSSKAKAPPVTLAFHELWYSVPMPGGKKGEDIDLLQGVSGYAKPGTMTALMGSSGAGKTTLMDVIAGRKTGGKIRGKIVLNGYPANDLAIRRCTGYCEQMDIHSESATIREALVFSAMLRQNASIPLKEKMESVDECINLLELGPIADKIIRGSSTEQMKRLTIGVELVAQPSIIFMDEPTSGLDARSAKLIMNGVRKIANSGRTIVCTIHQPSSEVFSFFDSLLLLRRGGRMVFFGELGKESSNLINYFEAAPGVKPIEPGYNPATWMLECIGAGVGGGSGNGMDFAEYFSTSDLKTLMDKDLDKDGVLRPSSDLPELKFGKQFASTPMMQFDMLCRRFFHMYWRTPTYNLTRLMISHGISTTFGARECCLKNHRGHVVAVAERQGKMRQYVENGFYMKHGEIPRNVLILCSLPPARATLAADEGARAYQVGAFFVVSRRTAHEYTECFRSFVELIPEVRGVFVQVDTAMGDAEDAQYITVESVSAFTDTKKLMCFFHVLYNVRKRIQHLPIKTRRMVMSSIVDMHYATGLLDFELCRDRELPKWKGATHLKEFATYFDSQWLKGRGVDITCDSFFSNFVISRVTAVKFTVTFLARDFVAFFEVEAEPLRLNVGERMFALYRERLKAKRDALATKAAAGTTQPEIVLESSSVVNDAVDFENDDVEMEEGEASSSKRKESIDSDSLDLHAGSRRPREGDDSDASSSKHSRGESDTPLFAAGALSSPQIADRVANTVPPNEIPLYGCSGIHDDAVAEEQHFDPLTNQRRDYYIGLFHDLRYFSSKKTSSRSKVPEWQALCQSWNAFVENFNKKPAAYRERVKNARERFETFSTRGRLEQLHRSSVDAGIPCAVPEGQQCTLCLPGAARLSDRDLNGYTTIHVPASLKDLRAKFLAPEERDDRGTSGAVGDHSARTTFASAVRGELRTPPPFPKRPAAGRPVAPMYLGGAETLSNEYDNEPAAGSFSGYYGSQYAQQSSVLSRGRRGSEAAVVGTRPGYGQPGVDHGPTLEERVAAVEQHQSQEFAALKQEVAILRAQVAQASQTA</sequence>
<dbReference type="InterPro" id="IPR027417">
    <property type="entry name" value="P-loop_NTPase"/>
</dbReference>
<keyword evidence="3 9" id="KW-0812">Transmembrane</keyword>
<keyword evidence="6 9" id="KW-1133">Transmembrane helix</keyword>
<dbReference type="InterPro" id="IPR003439">
    <property type="entry name" value="ABC_transporter-like_ATP-bd"/>
</dbReference>
<evidence type="ECO:0000313" key="11">
    <source>
        <dbReference type="EMBL" id="EGZ11567.1"/>
    </source>
</evidence>
<evidence type="ECO:0000256" key="7">
    <source>
        <dbReference type="ARBA" id="ARBA00023136"/>
    </source>
</evidence>
<keyword evidence="2" id="KW-0813">Transport</keyword>
<comment type="subcellular location">
    <subcellularLocation>
        <location evidence="1">Membrane</location>
        <topology evidence="1">Multi-pass membrane protein</topology>
    </subcellularLocation>
</comment>
<evidence type="ECO:0000256" key="3">
    <source>
        <dbReference type="ARBA" id="ARBA00022692"/>
    </source>
</evidence>
<feature type="domain" description="ABC transporter" evidence="10">
    <location>
        <begin position="341"/>
        <end position="584"/>
    </location>
</feature>
<dbReference type="FunFam" id="3.40.50.300:FF:000289">
    <property type="entry name" value="ABC transporter G family member 31"/>
    <property type="match status" value="1"/>
</dbReference>
<keyword evidence="7 9" id="KW-0472">Membrane</keyword>
<dbReference type="SMR" id="G4ZVY7"/>
<dbReference type="Pfam" id="PF01061">
    <property type="entry name" value="ABC2_membrane"/>
    <property type="match status" value="1"/>
</dbReference>
<feature type="region of interest" description="Disordered" evidence="8">
    <location>
        <begin position="993"/>
        <end position="1047"/>
    </location>
</feature>
<evidence type="ECO:0000256" key="5">
    <source>
        <dbReference type="ARBA" id="ARBA00022840"/>
    </source>
</evidence>
<dbReference type="GO" id="GO:0016020">
    <property type="term" value="C:membrane"/>
    <property type="evidence" value="ECO:0007669"/>
    <property type="project" value="UniProtKB-SubCell"/>
</dbReference>
<keyword evidence="5" id="KW-0067">ATP-binding</keyword>
<dbReference type="InParanoid" id="G4ZVY7"/>
<dbReference type="InterPro" id="IPR003593">
    <property type="entry name" value="AAA+_ATPase"/>
</dbReference>
<dbReference type="CDD" id="cd03232">
    <property type="entry name" value="ABCG_PDR_domain2"/>
    <property type="match status" value="1"/>
</dbReference>
<dbReference type="SMART" id="SM00382">
    <property type="entry name" value="AAA"/>
    <property type="match status" value="1"/>
</dbReference>
<evidence type="ECO:0000256" key="8">
    <source>
        <dbReference type="SAM" id="MobiDB-lite"/>
    </source>
</evidence>
<feature type="transmembrane region" description="Helical" evidence="9">
    <location>
        <begin position="263"/>
        <end position="287"/>
    </location>
</feature>
<evidence type="ECO:0000259" key="10">
    <source>
        <dbReference type="PROSITE" id="PS50893"/>
    </source>
</evidence>
<dbReference type="GO" id="GO:0140359">
    <property type="term" value="F:ABC-type transporter activity"/>
    <property type="evidence" value="ECO:0007669"/>
    <property type="project" value="InterPro"/>
</dbReference>
<feature type="transmembrane region" description="Helical" evidence="9">
    <location>
        <begin position="62"/>
        <end position="83"/>
    </location>
</feature>
<protein>
    <recommendedName>
        <fullName evidence="10">ABC transporter domain-containing protein</fullName>
    </recommendedName>
</protein>
<reference evidence="11 12" key="1">
    <citation type="journal article" date="2006" name="Science">
        <title>Phytophthora genome sequences uncover evolutionary origins and mechanisms of pathogenesis.</title>
        <authorList>
            <person name="Tyler B.M."/>
            <person name="Tripathy S."/>
            <person name="Zhang X."/>
            <person name="Dehal P."/>
            <person name="Jiang R.H."/>
            <person name="Aerts A."/>
            <person name="Arredondo F.D."/>
            <person name="Baxter L."/>
            <person name="Bensasson D."/>
            <person name="Beynon J.L."/>
            <person name="Chapman J."/>
            <person name="Damasceno C.M."/>
            <person name="Dorrance A.E."/>
            <person name="Dou D."/>
            <person name="Dickerman A.W."/>
            <person name="Dubchak I.L."/>
            <person name="Garbelotto M."/>
            <person name="Gijzen M."/>
            <person name="Gordon S.G."/>
            <person name="Govers F."/>
            <person name="Grunwald N.J."/>
            <person name="Huang W."/>
            <person name="Ivors K.L."/>
            <person name="Jones R.W."/>
            <person name="Kamoun S."/>
            <person name="Krampis K."/>
            <person name="Lamour K.H."/>
            <person name="Lee M.K."/>
            <person name="McDonald W.H."/>
            <person name="Medina M."/>
            <person name="Meijer H.J."/>
            <person name="Nordberg E.K."/>
            <person name="Maclean D.J."/>
            <person name="Ospina-Giraldo M.D."/>
            <person name="Morris P.F."/>
            <person name="Phuntumart V."/>
            <person name="Putnam N.H."/>
            <person name="Rash S."/>
            <person name="Rose J.K."/>
            <person name="Sakihama Y."/>
            <person name="Salamov A.A."/>
            <person name="Savidor A."/>
            <person name="Scheuring C.F."/>
            <person name="Smith B.M."/>
            <person name="Sobral B.W."/>
            <person name="Terry A."/>
            <person name="Torto-Alalibo T.A."/>
            <person name="Win J."/>
            <person name="Xu Z."/>
            <person name="Zhang H."/>
            <person name="Grigoriev I.V."/>
            <person name="Rokhsar D.S."/>
            <person name="Boore J.L."/>
        </authorList>
    </citation>
    <scope>NUCLEOTIDE SEQUENCE [LARGE SCALE GENOMIC DNA]</scope>
    <source>
        <strain evidence="11 12">P6497</strain>
    </source>
</reference>
<proteinExistence type="predicted"/>
<dbReference type="GeneID" id="20647141"/>
<name>G4ZVY7_PHYSP</name>
<dbReference type="Gene3D" id="3.40.50.300">
    <property type="entry name" value="P-loop containing nucleotide triphosphate hydrolases"/>
    <property type="match status" value="1"/>
</dbReference>
<evidence type="ECO:0000256" key="9">
    <source>
        <dbReference type="SAM" id="Phobius"/>
    </source>
</evidence>
<keyword evidence="12" id="KW-1185">Reference proteome</keyword>
<dbReference type="PROSITE" id="PS50893">
    <property type="entry name" value="ABC_TRANSPORTER_2"/>
    <property type="match status" value="1"/>
</dbReference>
<organism evidence="11 12">
    <name type="scientific">Phytophthora sojae (strain P6497)</name>
    <name type="common">Soybean stem and root rot agent</name>
    <name type="synonym">Phytophthora megasperma f. sp. glycines</name>
    <dbReference type="NCBI Taxonomy" id="1094619"/>
    <lineage>
        <taxon>Eukaryota</taxon>
        <taxon>Sar</taxon>
        <taxon>Stramenopiles</taxon>
        <taxon>Oomycota</taxon>
        <taxon>Peronosporomycetes</taxon>
        <taxon>Peronosporales</taxon>
        <taxon>Peronosporaceae</taxon>
        <taxon>Phytophthora</taxon>
    </lineage>
</organism>
<evidence type="ECO:0000256" key="2">
    <source>
        <dbReference type="ARBA" id="ARBA00022448"/>
    </source>
</evidence>
<dbReference type="InterPro" id="IPR013525">
    <property type="entry name" value="ABC2_TM"/>
</dbReference>
<dbReference type="InterPro" id="IPR034003">
    <property type="entry name" value="ABCG_PDR_2"/>
</dbReference>
<keyword evidence="4" id="KW-0547">Nucleotide-binding</keyword>
<dbReference type="Proteomes" id="UP000002640">
    <property type="component" value="Unassembled WGS sequence"/>
</dbReference>
<accession>G4ZVY7</accession>
<feature type="transmembrane region" description="Helical" evidence="9">
    <location>
        <begin position="172"/>
        <end position="193"/>
    </location>
</feature>
<dbReference type="PANTHER" id="PTHR19241">
    <property type="entry name" value="ATP-BINDING CASSETTE TRANSPORTER"/>
    <property type="match status" value="1"/>
</dbReference>